<dbReference type="GO" id="GO:0005524">
    <property type="term" value="F:ATP binding"/>
    <property type="evidence" value="ECO:0007669"/>
    <property type="project" value="UniProtKB-KW"/>
</dbReference>
<keyword evidence="3" id="KW-0067">ATP-binding</keyword>
<evidence type="ECO:0000313" key="4">
    <source>
        <dbReference type="Proteomes" id="UP001445472"/>
    </source>
</evidence>
<dbReference type="CDD" id="cd16936">
    <property type="entry name" value="HATPase_RsbW-like"/>
    <property type="match status" value="1"/>
</dbReference>
<dbReference type="RefSeq" id="WP_234377861.1">
    <property type="nucleotide sequence ID" value="NZ_JBEPBX010000001.1"/>
</dbReference>
<gene>
    <name evidence="3" type="ORF">ABT276_01555</name>
</gene>
<feature type="domain" description="Histidine kinase/HSP90-like ATPase" evidence="2">
    <location>
        <begin position="2"/>
        <end position="100"/>
    </location>
</feature>
<evidence type="ECO:0000256" key="1">
    <source>
        <dbReference type="ARBA" id="ARBA00022527"/>
    </source>
</evidence>
<organism evidence="3 4">
    <name type="scientific">Streptomyces xantholiticus</name>
    <dbReference type="NCBI Taxonomy" id="68285"/>
    <lineage>
        <taxon>Bacteria</taxon>
        <taxon>Bacillati</taxon>
        <taxon>Actinomycetota</taxon>
        <taxon>Actinomycetes</taxon>
        <taxon>Kitasatosporales</taxon>
        <taxon>Streptomycetaceae</taxon>
        <taxon>Streptomyces</taxon>
    </lineage>
</organism>
<sequence>MSAGTEDISRIRRLAHDFLARLHVPPVAREDALLVISELVTNAIIHALPPAALSVRSMPCSVLRIEVTDGGPQPHLPPHPHPQEEHGRGLSIVAALATRHGTVTHAKGATRWAELKP</sequence>
<dbReference type="PANTHER" id="PTHR35526:SF3">
    <property type="entry name" value="ANTI-SIGMA-F FACTOR RSBW"/>
    <property type="match status" value="1"/>
</dbReference>
<dbReference type="Proteomes" id="UP001445472">
    <property type="component" value="Unassembled WGS sequence"/>
</dbReference>
<dbReference type="PANTHER" id="PTHR35526">
    <property type="entry name" value="ANTI-SIGMA-F FACTOR RSBW-RELATED"/>
    <property type="match status" value="1"/>
</dbReference>
<name>A0ABV1UMS2_9ACTN</name>
<comment type="caution">
    <text evidence="3">The sequence shown here is derived from an EMBL/GenBank/DDBJ whole genome shotgun (WGS) entry which is preliminary data.</text>
</comment>
<dbReference type="EMBL" id="JBEPBX010000001">
    <property type="protein sequence ID" value="MER6612108.1"/>
    <property type="molecule type" value="Genomic_DNA"/>
</dbReference>
<dbReference type="Gene3D" id="3.30.565.10">
    <property type="entry name" value="Histidine kinase-like ATPase, C-terminal domain"/>
    <property type="match status" value="1"/>
</dbReference>
<keyword evidence="1" id="KW-0723">Serine/threonine-protein kinase</keyword>
<keyword evidence="1" id="KW-0808">Transferase</keyword>
<protein>
    <submittedName>
        <fullName evidence="3">ATP-binding protein</fullName>
    </submittedName>
</protein>
<keyword evidence="3" id="KW-0547">Nucleotide-binding</keyword>
<dbReference type="SUPFAM" id="SSF55874">
    <property type="entry name" value="ATPase domain of HSP90 chaperone/DNA topoisomerase II/histidine kinase"/>
    <property type="match status" value="1"/>
</dbReference>
<evidence type="ECO:0000259" key="2">
    <source>
        <dbReference type="Pfam" id="PF13581"/>
    </source>
</evidence>
<dbReference type="InterPro" id="IPR050267">
    <property type="entry name" value="Anti-sigma-factor_SerPK"/>
</dbReference>
<dbReference type="Pfam" id="PF13581">
    <property type="entry name" value="HATPase_c_2"/>
    <property type="match status" value="1"/>
</dbReference>
<accession>A0ABV1UMS2</accession>
<keyword evidence="4" id="KW-1185">Reference proteome</keyword>
<evidence type="ECO:0000313" key="3">
    <source>
        <dbReference type="EMBL" id="MER6612108.1"/>
    </source>
</evidence>
<dbReference type="InterPro" id="IPR036890">
    <property type="entry name" value="HATPase_C_sf"/>
</dbReference>
<reference evidence="3 4" key="1">
    <citation type="submission" date="2024-06" db="EMBL/GenBank/DDBJ databases">
        <title>The Natural Products Discovery Center: Release of the First 8490 Sequenced Strains for Exploring Actinobacteria Biosynthetic Diversity.</title>
        <authorList>
            <person name="Kalkreuter E."/>
            <person name="Kautsar S.A."/>
            <person name="Yang D."/>
            <person name="Bader C.D."/>
            <person name="Teijaro C.N."/>
            <person name="Fluegel L."/>
            <person name="Davis C.M."/>
            <person name="Simpson J.R."/>
            <person name="Lauterbach L."/>
            <person name="Steele A.D."/>
            <person name="Gui C."/>
            <person name="Meng S."/>
            <person name="Li G."/>
            <person name="Viehrig K."/>
            <person name="Ye F."/>
            <person name="Su P."/>
            <person name="Kiefer A.F."/>
            <person name="Nichols A."/>
            <person name="Cepeda A.J."/>
            <person name="Yan W."/>
            <person name="Fan B."/>
            <person name="Jiang Y."/>
            <person name="Adhikari A."/>
            <person name="Zheng C.-J."/>
            <person name="Schuster L."/>
            <person name="Cowan T.M."/>
            <person name="Smanski M.J."/>
            <person name="Chevrette M.G."/>
            <person name="De Carvalho L.P.S."/>
            <person name="Shen B."/>
        </authorList>
    </citation>
    <scope>NUCLEOTIDE SEQUENCE [LARGE SCALE GENOMIC DNA]</scope>
    <source>
        <strain evidence="3 4">NPDC000837</strain>
    </source>
</reference>
<dbReference type="InterPro" id="IPR003594">
    <property type="entry name" value="HATPase_dom"/>
</dbReference>
<proteinExistence type="predicted"/>
<keyword evidence="1" id="KW-0418">Kinase</keyword>